<dbReference type="GO" id="GO:0005739">
    <property type="term" value="C:mitochondrion"/>
    <property type="evidence" value="ECO:0007669"/>
    <property type="project" value="TreeGrafter"/>
</dbReference>
<dbReference type="STRING" id="106004.A0A1Y2FEI8"/>
<name>A0A1Y2FEI8_9BASI</name>
<evidence type="ECO:0000256" key="1">
    <source>
        <dbReference type="SAM" id="Phobius"/>
    </source>
</evidence>
<reference evidence="2 3" key="1">
    <citation type="submission" date="2016-07" db="EMBL/GenBank/DDBJ databases">
        <title>Pervasive Adenine N6-methylation of Active Genes in Fungi.</title>
        <authorList>
            <consortium name="DOE Joint Genome Institute"/>
            <person name="Mondo S.J."/>
            <person name="Dannebaum R.O."/>
            <person name="Kuo R.C."/>
            <person name="Labutti K."/>
            <person name="Haridas S."/>
            <person name="Kuo A."/>
            <person name="Salamov A."/>
            <person name="Ahrendt S.R."/>
            <person name="Lipzen A."/>
            <person name="Sullivan W."/>
            <person name="Andreopoulos W.B."/>
            <person name="Clum A."/>
            <person name="Lindquist E."/>
            <person name="Daum C."/>
            <person name="Ramamoorthy G.K."/>
            <person name="Gryganskyi A."/>
            <person name="Culley D."/>
            <person name="Magnuson J.K."/>
            <person name="James T.Y."/>
            <person name="O'Malley M.A."/>
            <person name="Stajich J.E."/>
            <person name="Spatafora J.W."/>
            <person name="Visel A."/>
            <person name="Grigoriev I.V."/>
        </authorList>
    </citation>
    <scope>NUCLEOTIDE SEQUENCE [LARGE SCALE GENOMIC DNA]</scope>
    <source>
        <strain evidence="2 3">62-1032</strain>
    </source>
</reference>
<organism evidence="2 3">
    <name type="scientific">Leucosporidium creatinivorum</name>
    <dbReference type="NCBI Taxonomy" id="106004"/>
    <lineage>
        <taxon>Eukaryota</taxon>
        <taxon>Fungi</taxon>
        <taxon>Dikarya</taxon>
        <taxon>Basidiomycota</taxon>
        <taxon>Pucciniomycotina</taxon>
        <taxon>Microbotryomycetes</taxon>
        <taxon>Leucosporidiales</taxon>
        <taxon>Leucosporidium</taxon>
    </lineage>
</organism>
<gene>
    <name evidence="2" type="ORF">BCR35DRAFT_265576</name>
</gene>
<dbReference type="Pfam" id="PF10306">
    <property type="entry name" value="FLILHELTA"/>
    <property type="match status" value="1"/>
</dbReference>
<protein>
    <submittedName>
        <fullName evidence="2">Uncharacterized protein</fullName>
    </submittedName>
</protein>
<evidence type="ECO:0000313" key="2">
    <source>
        <dbReference type="EMBL" id="ORY82322.1"/>
    </source>
</evidence>
<keyword evidence="3" id="KW-1185">Reference proteome</keyword>
<keyword evidence="1" id="KW-1133">Transmembrane helix</keyword>
<sequence>MPYIATLRARYPSADPPSLIASFLILHELTAIVPLFAGFWAFKAAGVGAGLVAWAVADDGEEEQASWSRAKFRQWVTDGEEQAQKIGRRYGAFGIEKESKEQKEERKQREKDGVVDVERAPTTYSVGGDVANLVAAYIAVKALLPLRILFSLRAAPPMANVIARRFKGLREVGARYLKKQA</sequence>
<keyword evidence="1" id="KW-0472">Membrane</keyword>
<dbReference type="InParanoid" id="A0A1Y2FEI8"/>
<keyword evidence="1" id="KW-0812">Transmembrane</keyword>
<dbReference type="AlphaFoldDB" id="A0A1Y2FEI8"/>
<accession>A0A1Y2FEI8</accession>
<dbReference type="PANTHER" id="PTHR28002">
    <property type="entry name" value="MIOREX COMPLEX COMPONENT 11"/>
    <property type="match status" value="1"/>
</dbReference>
<feature type="transmembrane region" description="Helical" evidence="1">
    <location>
        <begin position="20"/>
        <end position="42"/>
    </location>
</feature>
<proteinExistence type="predicted"/>
<comment type="caution">
    <text evidence="2">The sequence shown here is derived from an EMBL/GenBank/DDBJ whole genome shotgun (WGS) entry which is preliminary data.</text>
</comment>
<dbReference type="OrthoDB" id="2534667at2759"/>
<evidence type="ECO:0000313" key="3">
    <source>
        <dbReference type="Proteomes" id="UP000193467"/>
    </source>
</evidence>
<dbReference type="EMBL" id="MCGR01000021">
    <property type="protein sequence ID" value="ORY82322.1"/>
    <property type="molecule type" value="Genomic_DNA"/>
</dbReference>
<dbReference type="Proteomes" id="UP000193467">
    <property type="component" value="Unassembled WGS sequence"/>
</dbReference>
<dbReference type="InterPro" id="IPR018811">
    <property type="entry name" value="MRX11"/>
</dbReference>
<dbReference type="PANTHER" id="PTHR28002:SF1">
    <property type="entry name" value="MIOREX COMPLEX COMPONENT 11"/>
    <property type="match status" value="1"/>
</dbReference>